<protein>
    <recommendedName>
        <fullName evidence="5">LPXTG cell wall anchor domain-containing protein</fullName>
    </recommendedName>
</protein>
<name>A0A5M9I506_9FIRM</name>
<feature type="transmembrane region" description="Helical" evidence="1">
    <location>
        <begin position="232"/>
        <end position="256"/>
    </location>
</feature>
<organism evidence="3 4">
    <name type="scientific">Mediterraneibacter catenae</name>
    <dbReference type="NCBI Taxonomy" id="2594882"/>
    <lineage>
        <taxon>Bacteria</taxon>
        <taxon>Bacillati</taxon>
        <taxon>Bacillota</taxon>
        <taxon>Clostridia</taxon>
        <taxon>Lachnospirales</taxon>
        <taxon>Lachnospiraceae</taxon>
        <taxon>Mediterraneibacter</taxon>
    </lineage>
</organism>
<comment type="caution">
    <text evidence="3">The sequence shown here is derived from an EMBL/GenBank/DDBJ whole genome shotgun (WGS) entry which is preliminary data.</text>
</comment>
<gene>
    <name evidence="3" type="ORF">FNY66_02560</name>
</gene>
<keyword evidence="1" id="KW-1133">Transmembrane helix</keyword>
<dbReference type="Proteomes" id="UP000322025">
    <property type="component" value="Unassembled WGS sequence"/>
</dbReference>
<keyword evidence="4" id="KW-1185">Reference proteome</keyword>
<evidence type="ECO:0000313" key="4">
    <source>
        <dbReference type="Proteomes" id="UP000322025"/>
    </source>
</evidence>
<evidence type="ECO:0008006" key="5">
    <source>
        <dbReference type="Google" id="ProtNLM"/>
    </source>
</evidence>
<reference evidence="3" key="1">
    <citation type="submission" date="2019-07" db="EMBL/GenBank/DDBJ databases">
        <authorList>
            <person name="Wongkuna S."/>
            <person name="Scaria J."/>
        </authorList>
    </citation>
    <scope>NUCLEOTIDE SEQUENCE [LARGE SCALE GENOMIC DNA]</scope>
    <source>
        <strain evidence="3">SW178</strain>
    </source>
</reference>
<feature type="chain" id="PRO_5024354443" description="LPXTG cell wall anchor domain-containing protein" evidence="2">
    <location>
        <begin position="33"/>
        <end position="271"/>
    </location>
</feature>
<evidence type="ECO:0000256" key="2">
    <source>
        <dbReference type="SAM" id="SignalP"/>
    </source>
</evidence>
<accession>A0A5M9I506</accession>
<keyword evidence="1" id="KW-0812">Transmembrane</keyword>
<evidence type="ECO:0000256" key="1">
    <source>
        <dbReference type="SAM" id="Phobius"/>
    </source>
</evidence>
<proteinExistence type="predicted"/>
<keyword evidence="2" id="KW-0732">Signal</keyword>
<dbReference type="RefSeq" id="WP_087151117.1">
    <property type="nucleotide sequence ID" value="NZ_VMSO01000002.1"/>
</dbReference>
<sequence length="271" mass="31149">MKKEHDGKRKVFLRMVMFVCIAVFVHPLSASADVIFEPENNFYERHSDECSYFDRSCLAGADTYLWDAPNLTTEGGKLQKGDSIYISFVYTDNDGLEWGLAETQDKWILMADLYLEYGSPEFMEEHSDEIYEDEPYLLSDGTVFVSWSYPESGVINSSGASVMDDYEITTFYKDPDGRLWGYTAYMYGTRDVWICLSDMSDTNIPQRVEHELIPAQEADASQIAAVKESGQFSVLFLGVPVIIIAGIAGFLIWWFWIRKKRLKRQRGQRML</sequence>
<dbReference type="EMBL" id="VMSO01000002">
    <property type="protein sequence ID" value="KAA8502532.1"/>
    <property type="molecule type" value="Genomic_DNA"/>
</dbReference>
<dbReference type="OrthoDB" id="1956221at2"/>
<feature type="signal peptide" evidence="2">
    <location>
        <begin position="1"/>
        <end position="32"/>
    </location>
</feature>
<dbReference type="AlphaFoldDB" id="A0A5M9I506"/>
<evidence type="ECO:0000313" key="3">
    <source>
        <dbReference type="EMBL" id="KAA8502532.1"/>
    </source>
</evidence>
<keyword evidence="1" id="KW-0472">Membrane</keyword>